<evidence type="ECO:0000313" key="3">
    <source>
        <dbReference type="Proteomes" id="UP000010467"/>
    </source>
</evidence>
<protein>
    <submittedName>
        <fullName evidence="2">Uncharacterized protein</fullName>
    </submittedName>
</protein>
<dbReference type="HOGENOM" id="CLU_2860285_0_0_0"/>
<reference evidence="3" key="1">
    <citation type="submission" date="2012-03" db="EMBL/GenBank/DDBJ databases">
        <title>Complete sequence of chromosome of Deinococcus peraridilitoris DSM 19664.</title>
        <authorList>
            <person name="Lucas S."/>
            <person name="Copeland A."/>
            <person name="Lapidus A."/>
            <person name="Glavina del Rio T."/>
            <person name="Dalin E."/>
            <person name="Tice H."/>
            <person name="Bruce D."/>
            <person name="Goodwin L."/>
            <person name="Pitluck S."/>
            <person name="Peters L."/>
            <person name="Mikhailova N."/>
            <person name="Lu M."/>
            <person name="Kyrpides N."/>
            <person name="Mavromatis K."/>
            <person name="Ivanova N."/>
            <person name="Brettin T."/>
            <person name="Detter J.C."/>
            <person name="Han C."/>
            <person name="Larimer F."/>
            <person name="Land M."/>
            <person name="Hauser L."/>
            <person name="Markowitz V."/>
            <person name="Cheng J.-F."/>
            <person name="Hugenholtz P."/>
            <person name="Woyke T."/>
            <person name="Wu D."/>
            <person name="Pukall R."/>
            <person name="Steenblock K."/>
            <person name="Brambilla E."/>
            <person name="Klenk H.-P."/>
            <person name="Eisen J.A."/>
        </authorList>
    </citation>
    <scope>NUCLEOTIDE SEQUENCE [LARGE SCALE GENOMIC DNA]</scope>
    <source>
        <strain evidence="3">DSM 19664 / LMG 22246 / CIP 109416 / KR-200</strain>
    </source>
</reference>
<name>L0A0M2_DEIPD</name>
<feature type="compositionally biased region" description="Basic residues" evidence="1">
    <location>
        <begin position="1"/>
        <end position="22"/>
    </location>
</feature>
<feature type="region of interest" description="Disordered" evidence="1">
    <location>
        <begin position="1"/>
        <end position="27"/>
    </location>
</feature>
<sequence length="64" mass="7737">MSRRKRKKQAARARLHAGRKARLRPETEREFIETTSLEQLAHSLNFLPIRDTDPHYRHHLVRPR</sequence>
<dbReference type="AlphaFoldDB" id="L0A0M2"/>
<dbReference type="PATRIC" id="fig|937777.3.peg.1468"/>
<gene>
    <name evidence="2" type="ordered locus">Deipe_1463</name>
</gene>
<evidence type="ECO:0000313" key="2">
    <source>
        <dbReference type="EMBL" id="AFZ67004.1"/>
    </source>
</evidence>
<dbReference type="EMBL" id="CP003382">
    <property type="protein sequence ID" value="AFZ67004.1"/>
    <property type="molecule type" value="Genomic_DNA"/>
</dbReference>
<dbReference type="Proteomes" id="UP000010467">
    <property type="component" value="Chromosome"/>
</dbReference>
<dbReference type="STRING" id="937777.Deipe_1463"/>
<keyword evidence="3" id="KW-1185">Reference proteome</keyword>
<evidence type="ECO:0000256" key="1">
    <source>
        <dbReference type="SAM" id="MobiDB-lite"/>
    </source>
</evidence>
<accession>L0A0M2</accession>
<dbReference type="KEGG" id="dpd:Deipe_1463"/>
<dbReference type="RefSeq" id="WP_015235312.1">
    <property type="nucleotide sequence ID" value="NC_019793.1"/>
</dbReference>
<organism evidence="2 3">
    <name type="scientific">Deinococcus peraridilitoris (strain DSM 19664 / LMG 22246 / CIP 109416 / KR-200)</name>
    <dbReference type="NCBI Taxonomy" id="937777"/>
    <lineage>
        <taxon>Bacteria</taxon>
        <taxon>Thermotogati</taxon>
        <taxon>Deinococcota</taxon>
        <taxon>Deinococci</taxon>
        <taxon>Deinococcales</taxon>
        <taxon>Deinococcaceae</taxon>
        <taxon>Deinococcus</taxon>
    </lineage>
</organism>
<proteinExistence type="predicted"/>